<proteinExistence type="inferred from homology"/>
<keyword evidence="3" id="KW-0809">Transit peptide</keyword>
<dbReference type="FunFam" id="1.25.70.10:FF:000016">
    <property type="entry name" value="Mitochondrial transcription termination factor-like"/>
    <property type="match status" value="1"/>
</dbReference>
<dbReference type="GO" id="GO:0006353">
    <property type="term" value="P:DNA-templated transcription termination"/>
    <property type="evidence" value="ECO:0007669"/>
    <property type="project" value="UniProtKB-KW"/>
</dbReference>
<keyword evidence="2" id="KW-0805">Transcription regulation</keyword>
<dbReference type="GO" id="GO:0003676">
    <property type="term" value="F:nucleic acid binding"/>
    <property type="evidence" value="ECO:0007669"/>
    <property type="project" value="InterPro"/>
</dbReference>
<accession>B8B479</accession>
<evidence type="ECO:0000256" key="2">
    <source>
        <dbReference type="ARBA" id="ARBA00022472"/>
    </source>
</evidence>
<dbReference type="InterPro" id="IPR038538">
    <property type="entry name" value="MTERF_sf"/>
</dbReference>
<protein>
    <submittedName>
        <fullName evidence="4">Uncharacterized protein</fullName>
    </submittedName>
</protein>
<evidence type="ECO:0000313" key="4">
    <source>
        <dbReference type="EMBL" id="EEC80256.1"/>
    </source>
</evidence>
<dbReference type="HOGENOM" id="CLU_034145_0_0_1"/>
<dbReference type="PANTHER" id="PTHR13068">
    <property type="entry name" value="CGI-12 PROTEIN-RELATED"/>
    <property type="match status" value="1"/>
</dbReference>
<dbReference type="Gene3D" id="1.25.70.10">
    <property type="entry name" value="Transcription termination factor 3, mitochondrial"/>
    <property type="match status" value="1"/>
</dbReference>
<dbReference type="Proteomes" id="UP000007015">
    <property type="component" value="Chromosome 6"/>
</dbReference>
<dbReference type="STRING" id="39946.B8B479"/>
<dbReference type="InterPro" id="IPR003690">
    <property type="entry name" value="MTERF"/>
</dbReference>
<dbReference type="SMART" id="SM00733">
    <property type="entry name" value="Mterf"/>
    <property type="match status" value="3"/>
</dbReference>
<reference evidence="4 5" key="1">
    <citation type="journal article" date="2005" name="PLoS Biol.">
        <title>The genomes of Oryza sativa: a history of duplications.</title>
        <authorList>
            <person name="Yu J."/>
            <person name="Wang J."/>
            <person name="Lin W."/>
            <person name="Li S."/>
            <person name="Li H."/>
            <person name="Zhou J."/>
            <person name="Ni P."/>
            <person name="Dong W."/>
            <person name="Hu S."/>
            <person name="Zeng C."/>
            <person name="Zhang J."/>
            <person name="Zhang Y."/>
            <person name="Li R."/>
            <person name="Xu Z."/>
            <person name="Li S."/>
            <person name="Li X."/>
            <person name="Zheng H."/>
            <person name="Cong L."/>
            <person name="Lin L."/>
            <person name="Yin J."/>
            <person name="Geng J."/>
            <person name="Li G."/>
            <person name="Shi J."/>
            <person name="Liu J."/>
            <person name="Lv H."/>
            <person name="Li J."/>
            <person name="Wang J."/>
            <person name="Deng Y."/>
            <person name="Ran L."/>
            <person name="Shi X."/>
            <person name="Wang X."/>
            <person name="Wu Q."/>
            <person name="Li C."/>
            <person name="Ren X."/>
            <person name="Wang J."/>
            <person name="Wang X."/>
            <person name="Li D."/>
            <person name="Liu D."/>
            <person name="Zhang X."/>
            <person name="Ji Z."/>
            <person name="Zhao W."/>
            <person name="Sun Y."/>
            <person name="Zhang Z."/>
            <person name="Bao J."/>
            <person name="Han Y."/>
            <person name="Dong L."/>
            <person name="Ji J."/>
            <person name="Chen P."/>
            <person name="Wu S."/>
            <person name="Liu J."/>
            <person name="Xiao Y."/>
            <person name="Bu D."/>
            <person name="Tan J."/>
            <person name="Yang L."/>
            <person name="Ye C."/>
            <person name="Zhang J."/>
            <person name="Xu J."/>
            <person name="Zhou Y."/>
            <person name="Yu Y."/>
            <person name="Zhang B."/>
            <person name="Zhuang S."/>
            <person name="Wei H."/>
            <person name="Liu B."/>
            <person name="Lei M."/>
            <person name="Yu H."/>
            <person name="Li Y."/>
            <person name="Xu H."/>
            <person name="Wei S."/>
            <person name="He X."/>
            <person name="Fang L."/>
            <person name="Zhang Z."/>
            <person name="Zhang Y."/>
            <person name="Huang X."/>
            <person name="Su Z."/>
            <person name="Tong W."/>
            <person name="Li J."/>
            <person name="Tong Z."/>
            <person name="Li S."/>
            <person name="Ye J."/>
            <person name="Wang L."/>
            <person name="Fang L."/>
            <person name="Lei T."/>
            <person name="Chen C."/>
            <person name="Chen H."/>
            <person name="Xu Z."/>
            <person name="Li H."/>
            <person name="Huang H."/>
            <person name="Zhang F."/>
            <person name="Xu H."/>
            <person name="Li N."/>
            <person name="Zhao C."/>
            <person name="Li S."/>
            <person name="Dong L."/>
            <person name="Huang Y."/>
            <person name="Li L."/>
            <person name="Xi Y."/>
            <person name="Qi Q."/>
            <person name="Li W."/>
            <person name="Zhang B."/>
            <person name="Hu W."/>
            <person name="Zhang Y."/>
            <person name="Tian X."/>
            <person name="Jiao Y."/>
            <person name="Liang X."/>
            <person name="Jin J."/>
            <person name="Gao L."/>
            <person name="Zheng W."/>
            <person name="Hao B."/>
            <person name="Liu S."/>
            <person name="Wang W."/>
            <person name="Yuan L."/>
            <person name="Cao M."/>
            <person name="McDermott J."/>
            <person name="Samudrala R."/>
            <person name="Wang J."/>
            <person name="Wong G.K."/>
            <person name="Yang H."/>
        </authorList>
    </citation>
    <scope>NUCLEOTIDE SEQUENCE [LARGE SCALE GENOMIC DNA]</scope>
    <source>
        <strain evidence="5">cv. 93-11</strain>
    </source>
</reference>
<gene>
    <name evidence="4" type="ORF">OsI_22218</name>
</gene>
<dbReference type="OMA" id="PFAFMRF"/>
<dbReference type="PANTHER" id="PTHR13068:SF136">
    <property type="entry name" value="OS06G0224400 PROTEIN"/>
    <property type="match status" value="1"/>
</dbReference>
<keyword evidence="2" id="KW-0806">Transcription termination</keyword>
<keyword evidence="2" id="KW-0804">Transcription</keyword>
<organism evidence="4 5">
    <name type="scientific">Oryza sativa subsp. indica</name>
    <name type="common">Rice</name>
    <dbReference type="NCBI Taxonomy" id="39946"/>
    <lineage>
        <taxon>Eukaryota</taxon>
        <taxon>Viridiplantae</taxon>
        <taxon>Streptophyta</taxon>
        <taxon>Embryophyta</taxon>
        <taxon>Tracheophyta</taxon>
        <taxon>Spermatophyta</taxon>
        <taxon>Magnoliopsida</taxon>
        <taxon>Liliopsida</taxon>
        <taxon>Poales</taxon>
        <taxon>Poaceae</taxon>
        <taxon>BOP clade</taxon>
        <taxon>Oryzoideae</taxon>
        <taxon>Oryzeae</taxon>
        <taxon>Oryzinae</taxon>
        <taxon>Oryza</taxon>
        <taxon>Oryza sativa</taxon>
    </lineage>
</organism>
<dbReference type="EMBL" id="CM000131">
    <property type="protein sequence ID" value="EEC80256.1"/>
    <property type="molecule type" value="Genomic_DNA"/>
</dbReference>
<dbReference type="AlphaFoldDB" id="B8B479"/>
<dbReference type="Pfam" id="PF02536">
    <property type="entry name" value="mTERF"/>
    <property type="match status" value="1"/>
</dbReference>
<keyword evidence="5" id="KW-1185">Reference proteome</keyword>
<sequence>MIHLRRCVLSRLLQPPCLTAATHANSLLSLHLRRLLSGAAEPFAVEDYLVESCGLTRARAEKVSGKLSHLRSPSKPDAVLAILSGLGLTRPDIAAAVASDPRLLCARVDRTLDARVAELGGIGLSRSQIARLIPLARGGFRIKSLGSKLAFLVTVFGSFDSQGKITKKSGLFKKLGWSQEDLSLAAKNMPSILAMGEKRLRQRMKFLTEDVGLEIPYIAQRPALMFYSIERRLLPRHCLINVLKRNGLLKINYDFYSTALISNEKFLDKFVHPYVESVPGIGDAYASSCAGCGVDQLKLLSKNKIMC</sequence>
<name>B8B479_ORYSI</name>
<evidence type="ECO:0000256" key="3">
    <source>
        <dbReference type="ARBA" id="ARBA00022946"/>
    </source>
</evidence>
<evidence type="ECO:0000256" key="1">
    <source>
        <dbReference type="ARBA" id="ARBA00007692"/>
    </source>
</evidence>
<evidence type="ECO:0000313" key="5">
    <source>
        <dbReference type="Proteomes" id="UP000007015"/>
    </source>
</evidence>
<comment type="similarity">
    <text evidence="1">Belongs to the mTERF family.</text>
</comment>
<dbReference type="Gramene" id="BGIOSGA021632-TA">
    <property type="protein sequence ID" value="BGIOSGA021632-PA"/>
    <property type="gene ID" value="BGIOSGA021632"/>
</dbReference>